<dbReference type="Proteomes" id="UP000471152">
    <property type="component" value="Unassembled WGS sequence"/>
</dbReference>
<evidence type="ECO:0000313" key="4">
    <source>
        <dbReference type="Proteomes" id="UP000468828"/>
    </source>
</evidence>
<dbReference type="Proteomes" id="UP000468828">
    <property type="component" value="Unassembled WGS sequence"/>
</dbReference>
<keyword evidence="4" id="KW-1185">Reference proteome</keyword>
<dbReference type="AlphaFoldDB" id="A0A6P0EP60"/>
<name>A0A6P0EP60_9ACTN</name>
<reference evidence="3 5" key="2">
    <citation type="submission" date="2020-02" db="EMBL/GenBank/DDBJ databases">
        <title>The WGS of Modestobacter muralis DSM 100205.</title>
        <authorList>
            <person name="Jiang Z."/>
        </authorList>
    </citation>
    <scope>NUCLEOTIDE SEQUENCE [LARGE SCALE GENOMIC DNA]</scope>
    <source>
        <strain evidence="3 5">DSM 100205</strain>
    </source>
</reference>
<dbReference type="EMBL" id="JAAGWH010000013">
    <property type="protein sequence ID" value="NEK93501.1"/>
    <property type="molecule type" value="Genomic_DNA"/>
</dbReference>
<organism evidence="2 4">
    <name type="scientific">Modestobacter muralis</name>
    <dbReference type="NCBI Taxonomy" id="1608614"/>
    <lineage>
        <taxon>Bacteria</taxon>
        <taxon>Bacillati</taxon>
        <taxon>Actinomycetota</taxon>
        <taxon>Actinomycetes</taxon>
        <taxon>Geodermatophilales</taxon>
        <taxon>Geodermatophilaceae</taxon>
        <taxon>Modestobacter</taxon>
    </lineage>
</organism>
<gene>
    <name evidence="3" type="ORF">G3R41_04835</name>
    <name evidence="2" type="ORF">GCU67_04835</name>
</gene>
<sequence>MSSVTSSWRQRRQASRTRRALDQAVARTSSPAMRDELLTMANSTQFTNILR</sequence>
<protein>
    <submittedName>
        <fullName evidence="2">Uncharacterized protein</fullName>
    </submittedName>
</protein>
<dbReference type="RefSeq" id="WP_163609940.1">
    <property type="nucleotide sequence ID" value="NZ_JAAGWB010000013.1"/>
</dbReference>
<feature type="region of interest" description="Disordered" evidence="1">
    <location>
        <begin position="1"/>
        <end position="30"/>
    </location>
</feature>
<evidence type="ECO:0000313" key="2">
    <source>
        <dbReference type="EMBL" id="NEK93501.1"/>
    </source>
</evidence>
<evidence type="ECO:0000256" key="1">
    <source>
        <dbReference type="SAM" id="MobiDB-lite"/>
    </source>
</evidence>
<proteinExistence type="predicted"/>
<dbReference type="EMBL" id="JAAGWB010000013">
    <property type="protein sequence ID" value="NEN50268.1"/>
    <property type="molecule type" value="Genomic_DNA"/>
</dbReference>
<evidence type="ECO:0000313" key="3">
    <source>
        <dbReference type="EMBL" id="NEN50268.1"/>
    </source>
</evidence>
<comment type="caution">
    <text evidence="2">The sequence shown here is derived from an EMBL/GenBank/DDBJ whole genome shotgun (WGS) entry which is preliminary data.</text>
</comment>
<reference evidence="2 4" key="1">
    <citation type="submission" date="2020-01" db="EMBL/GenBank/DDBJ databases">
        <title>the WGS Modestobacter muralis CPCC 204518.</title>
        <authorList>
            <person name="Jiang Z."/>
        </authorList>
    </citation>
    <scope>NUCLEOTIDE SEQUENCE [LARGE SCALE GENOMIC DNA]</scope>
    <source>
        <strain evidence="2 4">DSM 100205</strain>
    </source>
</reference>
<evidence type="ECO:0000313" key="5">
    <source>
        <dbReference type="Proteomes" id="UP000471152"/>
    </source>
</evidence>
<feature type="compositionally biased region" description="Basic residues" evidence="1">
    <location>
        <begin position="9"/>
        <end position="18"/>
    </location>
</feature>
<accession>A0A6P0EP60</accession>